<sequence>MAARPLEIVIANWRLISGLDAWSHGETTGPQCILEQYPTSTREGQAAGMSTGIHGQKFLQTHDRLVGRPHFVTASYLRVFDLDLNQTEERKVPFKLTNWKTFYYRLRANFDGLRSEYVPEPPFKVPRDGQAIYDIGKKVIEVKHCDESGLTITFQDSGGHSSETLHPDLIIAADGANSTIRKLIFPDLEAPYAGCLTWRGVVLENHLSDETRAFFHDHCIRYKVKKGYMVVYIIPGENGSIVPGERHINLVWYHNCVENPDEFVNIMTDIDGVQHQRTVPFGKVQPQVWQKQIQNHAINFASPIKEVWSKIQSQFVTAIADCISPQASFYDGRLFLVGDALALFRPHVAQSTSQAALHCLLLERYLKGEITLSAYEEEVLSFAHTTLLWSREVGSEYLHSIAGLLYHKMRHRVARRAQRWGVRL</sequence>
<dbReference type="OrthoDB" id="655030at2759"/>
<dbReference type="InterPro" id="IPR036188">
    <property type="entry name" value="FAD/NAD-bd_sf"/>
</dbReference>
<dbReference type="EMBL" id="CAJVRL010000111">
    <property type="protein sequence ID" value="CAG8961494.1"/>
    <property type="molecule type" value="Genomic_DNA"/>
</dbReference>
<evidence type="ECO:0000259" key="1">
    <source>
        <dbReference type="Pfam" id="PF22607"/>
    </source>
</evidence>
<evidence type="ECO:0000313" key="2">
    <source>
        <dbReference type="EMBL" id="CAG8961494.1"/>
    </source>
</evidence>
<gene>
    <name evidence="2" type="ORF">HYFRA_00013844</name>
</gene>
<dbReference type="PANTHER" id="PTHR47469:SF2">
    <property type="entry name" value="OS06G0597600 PROTEIN"/>
    <property type="match status" value="1"/>
</dbReference>
<feature type="domain" description="2,6-dihydroxypyridine 3-monooxygenase substrate binding" evidence="1">
    <location>
        <begin position="192"/>
        <end position="321"/>
    </location>
</feature>
<dbReference type="SUPFAM" id="SSF51905">
    <property type="entry name" value="FAD/NAD(P)-binding domain"/>
    <property type="match status" value="1"/>
</dbReference>
<dbReference type="InterPro" id="IPR053212">
    <property type="entry name" value="DHP_3-monooxygenase"/>
</dbReference>
<dbReference type="InterPro" id="IPR054707">
    <property type="entry name" value="DhpH_subs-bd"/>
</dbReference>
<evidence type="ECO:0000313" key="3">
    <source>
        <dbReference type="Proteomes" id="UP000696280"/>
    </source>
</evidence>
<proteinExistence type="predicted"/>
<comment type="caution">
    <text evidence="2">The sequence shown here is derived from an EMBL/GenBank/DDBJ whole genome shotgun (WGS) entry which is preliminary data.</text>
</comment>
<protein>
    <recommendedName>
        <fullName evidence="1">2,6-dihydroxypyridine 3-monooxygenase substrate binding domain-containing protein</fullName>
    </recommendedName>
</protein>
<dbReference type="PANTHER" id="PTHR47469">
    <property type="entry name" value="MONOOXYGENASE-LIKE"/>
    <property type="match status" value="1"/>
</dbReference>
<accession>A0A9N9L9D9</accession>
<dbReference type="Gene3D" id="3.30.9.60">
    <property type="match status" value="1"/>
</dbReference>
<organism evidence="2 3">
    <name type="scientific">Hymenoscyphus fraxineus</name>
    <dbReference type="NCBI Taxonomy" id="746836"/>
    <lineage>
        <taxon>Eukaryota</taxon>
        <taxon>Fungi</taxon>
        <taxon>Dikarya</taxon>
        <taxon>Ascomycota</taxon>
        <taxon>Pezizomycotina</taxon>
        <taxon>Leotiomycetes</taxon>
        <taxon>Helotiales</taxon>
        <taxon>Helotiaceae</taxon>
        <taxon>Hymenoscyphus</taxon>
    </lineage>
</organism>
<name>A0A9N9L9D9_9HELO</name>
<keyword evidence="3" id="KW-1185">Reference proteome</keyword>
<dbReference type="SUPFAM" id="SSF54373">
    <property type="entry name" value="FAD-linked reductases, C-terminal domain"/>
    <property type="match status" value="1"/>
</dbReference>
<reference evidence="2" key="1">
    <citation type="submission" date="2021-07" db="EMBL/GenBank/DDBJ databases">
        <authorList>
            <person name="Durling M."/>
        </authorList>
    </citation>
    <scope>NUCLEOTIDE SEQUENCE</scope>
</reference>
<dbReference type="Pfam" id="PF22607">
    <property type="entry name" value="FAD_binding-like"/>
    <property type="match status" value="1"/>
</dbReference>
<dbReference type="Proteomes" id="UP000696280">
    <property type="component" value="Unassembled WGS sequence"/>
</dbReference>
<dbReference type="AlphaFoldDB" id="A0A9N9L9D9"/>